<keyword evidence="5" id="KW-1185">Reference proteome</keyword>
<gene>
    <name evidence="4" type="ORF">POTOM_047331</name>
</gene>
<evidence type="ECO:0000256" key="1">
    <source>
        <dbReference type="SAM" id="Coils"/>
    </source>
</evidence>
<evidence type="ECO:0000313" key="5">
    <source>
        <dbReference type="Proteomes" id="UP000886885"/>
    </source>
</evidence>
<protein>
    <recommendedName>
        <fullName evidence="3">Retroviral polymerase SH3-like domain-containing protein</fullName>
    </recommendedName>
</protein>
<dbReference type="AlphaFoldDB" id="A0A8X7YIJ6"/>
<reference evidence="4" key="1">
    <citation type="journal article" date="2020" name="bioRxiv">
        <title>Hybrid origin of Populus tomentosa Carr. identified through genome sequencing and phylogenomic analysis.</title>
        <authorList>
            <person name="An X."/>
            <person name="Gao K."/>
            <person name="Chen Z."/>
            <person name="Li J."/>
            <person name="Yang X."/>
            <person name="Yang X."/>
            <person name="Zhou J."/>
            <person name="Guo T."/>
            <person name="Zhao T."/>
            <person name="Huang S."/>
            <person name="Miao D."/>
            <person name="Khan W.U."/>
            <person name="Rao P."/>
            <person name="Ye M."/>
            <person name="Lei B."/>
            <person name="Liao W."/>
            <person name="Wang J."/>
            <person name="Ji L."/>
            <person name="Li Y."/>
            <person name="Guo B."/>
            <person name="Mustafa N.S."/>
            <person name="Li S."/>
            <person name="Yun Q."/>
            <person name="Keller S.R."/>
            <person name="Mao J."/>
            <person name="Zhang R."/>
            <person name="Strauss S.H."/>
        </authorList>
    </citation>
    <scope>NUCLEOTIDE SEQUENCE</scope>
    <source>
        <strain evidence="4">GM15</strain>
        <tissue evidence="4">Leaf</tissue>
    </source>
</reference>
<dbReference type="OrthoDB" id="1721964at2759"/>
<feature type="domain" description="Retroviral polymerase SH3-like" evidence="3">
    <location>
        <begin position="66"/>
        <end position="118"/>
    </location>
</feature>
<dbReference type="Pfam" id="PF25597">
    <property type="entry name" value="SH3_retrovirus"/>
    <property type="match status" value="1"/>
</dbReference>
<organism evidence="4 5">
    <name type="scientific">Populus tomentosa</name>
    <name type="common">Chinese white poplar</name>
    <dbReference type="NCBI Taxonomy" id="118781"/>
    <lineage>
        <taxon>Eukaryota</taxon>
        <taxon>Viridiplantae</taxon>
        <taxon>Streptophyta</taxon>
        <taxon>Embryophyta</taxon>
        <taxon>Tracheophyta</taxon>
        <taxon>Spermatophyta</taxon>
        <taxon>Magnoliopsida</taxon>
        <taxon>eudicotyledons</taxon>
        <taxon>Gunneridae</taxon>
        <taxon>Pentapetalae</taxon>
        <taxon>rosids</taxon>
        <taxon>fabids</taxon>
        <taxon>Malpighiales</taxon>
        <taxon>Salicaceae</taxon>
        <taxon>Saliceae</taxon>
        <taxon>Populus</taxon>
    </lineage>
</organism>
<dbReference type="Proteomes" id="UP000886885">
    <property type="component" value="Chromosome 14A"/>
</dbReference>
<dbReference type="EMBL" id="JAAWWB010000027">
    <property type="protein sequence ID" value="KAG6750237.1"/>
    <property type="molecule type" value="Genomic_DNA"/>
</dbReference>
<name>A0A8X7YIJ6_POPTO</name>
<feature type="region of interest" description="Disordered" evidence="2">
    <location>
        <begin position="151"/>
        <end position="185"/>
    </location>
</feature>
<evidence type="ECO:0000313" key="4">
    <source>
        <dbReference type="EMBL" id="KAG6750237.1"/>
    </source>
</evidence>
<dbReference type="InterPro" id="IPR039537">
    <property type="entry name" value="Retrotran_Ty1/copia-like"/>
</dbReference>
<evidence type="ECO:0000256" key="2">
    <source>
        <dbReference type="SAM" id="MobiDB-lite"/>
    </source>
</evidence>
<proteinExistence type="predicted"/>
<keyword evidence="1" id="KW-0175">Coiled coil</keyword>
<feature type="coiled-coil region" evidence="1">
    <location>
        <begin position="222"/>
        <end position="256"/>
    </location>
</feature>
<dbReference type="PANTHER" id="PTHR42648">
    <property type="entry name" value="TRANSPOSASE, PUTATIVE-RELATED"/>
    <property type="match status" value="1"/>
</dbReference>
<dbReference type="PANTHER" id="PTHR42648:SF28">
    <property type="entry name" value="TRANSPOSON-ENCODED PROTEIN WITH RIBONUCLEASE H-LIKE AND RETROVIRUS ZINC FINGER-LIKE DOMAINS"/>
    <property type="match status" value="1"/>
</dbReference>
<feature type="compositionally biased region" description="Basic and acidic residues" evidence="2">
    <location>
        <begin position="176"/>
        <end position="185"/>
    </location>
</feature>
<dbReference type="InterPro" id="IPR057670">
    <property type="entry name" value="SH3_retrovirus"/>
</dbReference>
<sequence>MNITIVERIRCMLSHVKLSKSFWGEAMKTAVAMINLSPLVPLEFDVPNRVWKGKDVSYAYLRVFGCRAFVHVPRDERSKLNNKKKQCVFLGSEDDEFGYRLSDPKEKKIVKSKDLPLMPTNHEGDLQNDDNNDFLIEPFVGDIDVIPKQVMQESPDEPQLRRSTRPYQPSTKYSPHKTDVIKGGKQMHDSLHEQRRKFGKYYKCGDKFVLSHQCNKKNLNMMNDVDEENDEFLEVEKEYNNEMIDSEDQIDEYELSLDVLAESYAHNTIRIKENCQNKNLCHMCA</sequence>
<accession>A0A8X7YIJ6</accession>
<comment type="caution">
    <text evidence="4">The sequence shown here is derived from an EMBL/GenBank/DDBJ whole genome shotgun (WGS) entry which is preliminary data.</text>
</comment>
<evidence type="ECO:0000259" key="3">
    <source>
        <dbReference type="Pfam" id="PF25597"/>
    </source>
</evidence>